<sequence>MGNAWRRLQPSVAVEEFEEEDVVKVVKVNDGEVFEYPGPVFVEDLMYGFQGYVVLNRSATVLPPDTQLDFNETYYLVPHF</sequence>
<evidence type="ECO:0000313" key="2">
    <source>
        <dbReference type="Proteomes" id="UP000886520"/>
    </source>
</evidence>
<dbReference type="Pfam" id="PF14009">
    <property type="entry name" value="PADRE"/>
    <property type="match status" value="1"/>
</dbReference>
<gene>
    <name evidence="1" type="ORF">GOP47_0005133</name>
</gene>
<dbReference type="Proteomes" id="UP000886520">
    <property type="component" value="Chromosome 5"/>
</dbReference>
<evidence type="ECO:0000313" key="1">
    <source>
        <dbReference type="EMBL" id="KAI5079654.1"/>
    </source>
</evidence>
<organism evidence="1 2">
    <name type="scientific">Adiantum capillus-veneris</name>
    <name type="common">Maidenhair fern</name>
    <dbReference type="NCBI Taxonomy" id="13818"/>
    <lineage>
        <taxon>Eukaryota</taxon>
        <taxon>Viridiplantae</taxon>
        <taxon>Streptophyta</taxon>
        <taxon>Embryophyta</taxon>
        <taxon>Tracheophyta</taxon>
        <taxon>Polypodiopsida</taxon>
        <taxon>Polypodiidae</taxon>
        <taxon>Polypodiales</taxon>
        <taxon>Pteridineae</taxon>
        <taxon>Pteridaceae</taxon>
        <taxon>Vittarioideae</taxon>
        <taxon>Adiantum</taxon>
    </lineage>
</organism>
<name>A0A9D4V4Z6_ADICA</name>
<comment type="caution">
    <text evidence="1">The sequence shown here is derived from an EMBL/GenBank/DDBJ whole genome shotgun (WGS) entry which is preliminary data.</text>
</comment>
<dbReference type="EMBL" id="JABFUD020000005">
    <property type="protein sequence ID" value="KAI5079654.1"/>
    <property type="molecule type" value="Genomic_DNA"/>
</dbReference>
<proteinExistence type="predicted"/>
<reference evidence="1 2" key="1">
    <citation type="submission" date="2021-01" db="EMBL/GenBank/DDBJ databases">
        <title>Adiantum capillus-veneris genome.</title>
        <authorList>
            <person name="Fang Y."/>
            <person name="Liao Q."/>
        </authorList>
    </citation>
    <scope>NUCLEOTIDE SEQUENCE [LARGE SCALE GENOMIC DNA]</scope>
    <source>
        <strain evidence="1">H3</strain>
        <tissue evidence="1">Leaf</tissue>
    </source>
</reference>
<dbReference type="InterPro" id="IPR025322">
    <property type="entry name" value="PADRE_dom"/>
</dbReference>
<keyword evidence="2" id="KW-1185">Reference proteome</keyword>
<protein>
    <submittedName>
        <fullName evidence="1">Uncharacterized protein</fullName>
    </submittedName>
</protein>
<dbReference type="AlphaFoldDB" id="A0A9D4V4Z6"/>
<accession>A0A9D4V4Z6</accession>